<proteinExistence type="predicted"/>
<evidence type="ECO:0000256" key="1">
    <source>
        <dbReference type="SAM" id="MobiDB-lite"/>
    </source>
</evidence>
<name>A0ABP6TVA9_9ACTN</name>
<feature type="region of interest" description="Disordered" evidence="1">
    <location>
        <begin position="170"/>
        <end position="190"/>
    </location>
</feature>
<dbReference type="EMBL" id="BAAAXF010000039">
    <property type="protein sequence ID" value="GAA3498780.1"/>
    <property type="molecule type" value="Genomic_DNA"/>
</dbReference>
<evidence type="ECO:0000313" key="2">
    <source>
        <dbReference type="EMBL" id="GAA3498780.1"/>
    </source>
</evidence>
<dbReference type="NCBIfam" id="NF033179">
    <property type="entry name" value="TnsA_like_Actin"/>
    <property type="match status" value="1"/>
</dbReference>
<reference evidence="3" key="1">
    <citation type="journal article" date="2019" name="Int. J. Syst. Evol. Microbiol.">
        <title>The Global Catalogue of Microorganisms (GCM) 10K type strain sequencing project: providing services to taxonomists for standard genome sequencing and annotation.</title>
        <authorList>
            <consortium name="The Broad Institute Genomics Platform"/>
            <consortium name="The Broad Institute Genome Sequencing Center for Infectious Disease"/>
            <person name="Wu L."/>
            <person name="Ma J."/>
        </authorList>
    </citation>
    <scope>NUCLEOTIDE SEQUENCE [LARGE SCALE GENOMIC DNA]</scope>
    <source>
        <strain evidence="3">JCM 4816</strain>
    </source>
</reference>
<organism evidence="2 3">
    <name type="scientific">Streptomyces prasinosporus</name>
    <dbReference type="NCBI Taxonomy" id="68256"/>
    <lineage>
        <taxon>Bacteria</taxon>
        <taxon>Bacillati</taxon>
        <taxon>Actinomycetota</taxon>
        <taxon>Actinomycetes</taxon>
        <taxon>Kitasatosporales</taxon>
        <taxon>Streptomycetaceae</taxon>
        <taxon>Streptomyces</taxon>
        <taxon>Streptomyces albogriseolus group</taxon>
    </lineage>
</organism>
<evidence type="ECO:0000313" key="3">
    <source>
        <dbReference type="Proteomes" id="UP001501455"/>
    </source>
</evidence>
<accession>A0ABP6TVA9</accession>
<protein>
    <submittedName>
        <fullName evidence="2">TnsA-like heteromeric transposase endonuclease subunit</fullName>
    </submittedName>
</protein>
<sequence length="190" mass="21064">MLVGQLRLADFAESAPWRDVRSAHGMTHYSGKYSSATTGGHVVHESRLELARLLPADFDPAARGIFAQPCRLAARVGDRVRHHVPDFLLVMCSGTVRVVNVKPAGLLQDPEIVEALAWPGELFGQHGWEYEIWSGAERVLLENVRFLAAYRRPGVVPEAEVEQAWEQVVDGEEPALAERRPAGDRPRCPP</sequence>
<dbReference type="InterPro" id="IPR048000">
    <property type="entry name" value="TnsA-like"/>
</dbReference>
<comment type="caution">
    <text evidence="2">The sequence shown here is derived from an EMBL/GenBank/DDBJ whole genome shotgun (WGS) entry which is preliminary data.</text>
</comment>
<dbReference type="Proteomes" id="UP001501455">
    <property type="component" value="Unassembled WGS sequence"/>
</dbReference>
<keyword evidence="3" id="KW-1185">Reference proteome</keyword>
<feature type="compositionally biased region" description="Basic and acidic residues" evidence="1">
    <location>
        <begin position="176"/>
        <end position="190"/>
    </location>
</feature>
<gene>
    <name evidence="2" type="ORF">GCM10019016_058830</name>
</gene>